<dbReference type="InterPro" id="IPR001138">
    <property type="entry name" value="Zn2Cys6_DnaBD"/>
</dbReference>
<keyword evidence="5" id="KW-0804">Transcription</keyword>
<dbReference type="CDD" id="cd00067">
    <property type="entry name" value="GAL4"/>
    <property type="match status" value="1"/>
</dbReference>
<dbReference type="Pfam" id="PF04082">
    <property type="entry name" value="Fungal_trans"/>
    <property type="match status" value="1"/>
</dbReference>
<evidence type="ECO:0000256" key="6">
    <source>
        <dbReference type="ARBA" id="ARBA00023242"/>
    </source>
</evidence>
<gene>
    <name evidence="8" type="ORF">EDB81DRAFT_686242</name>
</gene>
<dbReference type="GO" id="GO:0008270">
    <property type="term" value="F:zinc ion binding"/>
    <property type="evidence" value="ECO:0007669"/>
    <property type="project" value="InterPro"/>
</dbReference>
<dbReference type="Pfam" id="PF00172">
    <property type="entry name" value="Zn_clus"/>
    <property type="match status" value="1"/>
</dbReference>
<keyword evidence="6" id="KW-0539">Nucleus</keyword>
<dbReference type="SUPFAM" id="SSF57701">
    <property type="entry name" value="Zn2/Cys6 DNA-binding domain"/>
    <property type="match status" value="1"/>
</dbReference>
<evidence type="ECO:0000256" key="5">
    <source>
        <dbReference type="ARBA" id="ARBA00023163"/>
    </source>
</evidence>
<feature type="non-terminal residue" evidence="8">
    <location>
        <position position="620"/>
    </location>
</feature>
<comment type="subcellular location">
    <subcellularLocation>
        <location evidence="1">Nucleus</location>
    </subcellularLocation>
</comment>
<reference evidence="8" key="1">
    <citation type="journal article" date="2021" name="Nat. Commun.">
        <title>Genetic determinants of endophytism in the Arabidopsis root mycobiome.</title>
        <authorList>
            <person name="Mesny F."/>
            <person name="Miyauchi S."/>
            <person name="Thiergart T."/>
            <person name="Pickel B."/>
            <person name="Atanasova L."/>
            <person name="Karlsson M."/>
            <person name="Huettel B."/>
            <person name="Barry K.W."/>
            <person name="Haridas S."/>
            <person name="Chen C."/>
            <person name="Bauer D."/>
            <person name="Andreopoulos W."/>
            <person name="Pangilinan J."/>
            <person name="LaButti K."/>
            <person name="Riley R."/>
            <person name="Lipzen A."/>
            <person name="Clum A."/>
            <person name="Drula E."/>
            <person name="Henrissat B."/>
            <person name="Kohler A."/>
            <person name="Grigoriev I.V."/>
            <person name="Martin F.M."/>
            <person name="Hacquard S."/>
        </authorList>
    </citation>
    <scope>NUCLEOTIDE SEQUENCE</scope>
    <source>
        <strain evidence="8">MPI-CAGE-AT-0147</strain>
    </source>
</reference>
<name>A0A9P9J653_9HYPO</name>
<proteinExistence type="predicted"/>
<feature type="domain" description="Zn(2)-C6 fungal-type" evidence="7">
    <location>
        <begin position="12"/>
        <end position="42"/>
    </location>
</feature>
<dbReference type="InterPro" id="IPR036864">
    <property type="entry name" value="Zn2-C6_fun-type_DNA-bd_sf"/>
</dbReference>
<keyword evidence="2" id="KW-0479">Metal-binding</keyword>
<evidence type="ECO:0000256" key="4">
    <source>
        <dbReference type="ARBA" id="ARBA00023125"/>
    </source>
</evidence>
<evidence type="ECO:0000256" key="1">
    <source>
        <dbReference type="ARBA" id="ARBA00004123"/>
    </source>
</evidence>
<sequence length="620" mass="70529">MDVAAHARRRKACDFCVSRKIKCDGLKPTCSNCRLYGVECRITDVTNTSRKRVPLAPELDSAASRTDRDNLFEARLANIESRLDQIVADKTSSGQPQEVAAVPPLDQNNRQLSFQNFPEIRVYKASDMWNQGSTLPCLGISPQLPSGAMMMNTALLELPPLAEILPALDNYFENHNRFMPLFDRATFMHMVIDWYSSPTKKSLVPWSAINIVLAISYRVLDDVSIDDPRLAQCIRNVQSVTTELMGWTKDLLGLQVLLGMVVLFQGTTSPQLAIVLIGSAVRMAQNMGLPSQNADVNFPLDASLQRRRIFWIAYILDRDLSLRAKAPYTQFDAETDLELPEADPQDRIGILTSNIGHFKFNYFRARAELAVIQGKVHNLLYSRTAQRLSEEQRSEALSRVKQMICDWRNTIPTELMDSDALLKRFSRMAVQLMMNMYNRHLECVYRVHGIFAFDEAWIHRVRGYLSSSVIELRDGEINSELNHTEIAPLPGEWEACVQHCRLGLELSAFGKETEYSVWLHACCNLSGLIIMLVNIIEFPGHQLAVSDWDLIDRIRGTFEQMNAKASNEPFFLLTVAQELDRRARGQVKRIAHLRTMEIHEAMRGSSEMDETWMNPDLMDI</sequence>
<keyword evidence="9" id="KW-1185">Reference proteome</keyword>
<dbReference type="AlphaFoldDB" id="A0A9P9J653"/>
<accession>A0A9P9J653</accession>
<dbReference type="PROSITE" id="PS50048">
    <property type="entry name" value="ZN2_CY6_FUNGAL_2"/>
    <property type="match status" value="1"/>
</dbReference>
<keyword evidence="4" id="KW-0238">DNA-binding</keyword>
<evidence type="ECO:0000259" key="7">
    <source>
        <dbReference type="PROSITE" id="PS50048"/>
    </source>
</evidence>
<dbReference type="GO" id="GO:0005634">
    <property type="term" value="C:nucleus"/>
    <property type="evidence" value="ECO:0007669"/>
    <property type="project" value="UniProtKB-SubCell"/>
</dbReference>
<dbReference type="PANTHER" id="PTHR46910:SF37">
    <property type="entry name" value="ZN(II)2CYS6 TRANSCRIPTION FACTOR (EUROFUNG)"/>
    <property type="match status" value="1"/>
</dbReference>
<dbReference type="InterPro" id="IPR007219">
    <property type="entry name" value="XnlR_reg_dom"/>
</dbReference>
<comment type="caution">
    <text evidence="8">The sequence shown here is derived from an EMBL/GenBank/DDBJ whole genome shotgun (WGS) entry which is preliminary data.</text>
</comment>
<evidence type="ECO:0000256" key="3">
    <source>
        <dbReference type="ARBA" id="ARBA00023015"/>
    </source>
</evidence>
<dbReference type="Gene3D" id="4.10.240.10">
    <property type="entry name" value="Zn(2)-C6 fungal-type DNA-binding domain"/>
    <property type="match status" value="1"/>
</dbReference>
<evidence type="ECO:0000313" key="9">
    <source>
        <dbReference type="Proteomes" id="UP000738349"/>
    </source>
</evidence>
<dbReference type="GO" id="GO:0000981">
    <property type="term" value="F:DNA-binding transcription factor activity, RNA polymerase II-specific"/>
    <property type="evidence" value="ECO:0007669"/>
    <property type="project" value="InterPro"/>
</dbReference>
<organism evidence="8 9">
    <name type="scientific">Dactylonectria macrodidyma</name>
    <dbReference type="NCBI Taxonomy" id="307937"/>
    <lineage>
        <taxon>Eukaryota</taxon>
        <taxon>Fungi</taxon>
        <taxon>Dikarya</taxon>
        <taxon>Ascomycota</taxon>
        <taxon>Pezizomycotina</taxon>
        <taxon>Sordariomycetes</taxon>
        <taxon>Hypocreomycetidae</taxon>
        <taxon>Hypocreales</taxon>
        <taxon>Nectriaceae</taxon>
        <taxon>Dactylonectria</taxon>
    </lineage>
</organism>
<evidence type="ECO:0000313" key="8">
    <source>
        <dbReference type="EMBL" id="KAH7152592.1"/>
    </source>
</evidence>
<dbReference type="GO" id="GO:0006351">
    <property type="term" value="P:DNA-templated transcription"/>
    <property type="evidence" value="ECO:0007669"/>
    <property type="project" value="InterPro"/>
</dbReference>
<dbReference type="Proteomes" id="UP000738349">
    <property type="component" value="Unassembled WGS sequence"/>
</dbReference>
<dbReference type="CDD" id="cd12148">
    <property type="entry name" value="fungal_TF_MHR"/>
    <property type="match status" value="1"/>
</dbReference>
<dbReference type="EMBL" id="JAGMUV010000006">
    <property type="protein sequence ID" value="KAH7152592.1"/>
    <property type="molecule type" value="Genomic_DNA"/>
</dbReference>
<protein>
    <submittedName>
        <fullName evidence="8">Fungal-specific transcription factor domain-containing protein</fullName>
    </submittedName>
</protein>
<evidence type="ECO:0000256" key="2">
    <source>
        <dbReference type="ARBA" id="ARBA00022723"/>
    </source>
</evidence>
<dbReference type="OrthoDB" id="2123952at2759"/>
<keyword evidence="3" id="KW-0805">Transcription regulation</keyword>
<dbReference type="SMART" id="SM00906">
    <property type="entry name" value="Fungal_trans"/>
    <property type="match status" value="1"/>
</dbReference>
<dbReference type="InterPro" id="IPR050987">
    <property type="entry name" value="AtrR-like"/>
</dbReference>
<dbReference type="PANTHER" id="PTHR46910">
    <property type="entry name" value="TRANSCRIPTION FACTOR PDR1"/>
    <property type="match status" value="1"/>
</dbReference>
<dbReference type="SMART" id="SM00066">
    <property type="entry name" value="GAL4"/>
    <property type="match status" value="1"/>
</dbReference>
<dbReference type="GO" id="GO:0003677">
    <property type="term" value="F:DNA binding"/>
    <property type="evidence" value="ECO:0007669"/>
    <property type="project" value="UniProtKB-KW"/>
</dbReference>